<evidence type="ECO:0000259" key="4">
    <source>
        <dbReference type="PROSITE" id="PS51084"/>
    </source>
</evidence>
<dbReference type="Pfam" id="PF01230">
    <property type="entry name" value="HIT"/>
    <property type="match status" value="1"/>
</dbReference>
<reference evidence="5 6" key="1">
    <citation type="journal article" date="2016" name="Nat. Commun.">
        <title>Thousands of microbial genomes shed light on interconnected biogeochemical processes in an aquifer system.</title>
        <authorList>
            <person name="Anantharaman K."/>
            <person name="Brown C.T."/>
            <person name="Hug L.A."/>
            <person name="Sharon I."/>
            <person name="Castelle C.J."/>
            <person name="Probst A.J."/>
            <person name="Thomas B.C."/>
            <person name="Singh A."/>
            <person name="Wilkins M.J."/>
            <person name="Karaoz U."/>
            <person name="Brodie E.L."/>
            <person name="Williams K.H."/>
            <person name="Hubbard S.S."/>
            <person name="Banfield J.F."/>
        </authorList>
    </citation>
    <scope>NUCLEOTIDE SEQUENCE [LARGE SCALE GENOMIC DNA]</scope>
</reference>
<dbReference type="STRING" id="1797472.A2215_02665"/>
<dbReference type="AlphaFoldDB" id="A0A1F5EDL6"/>
<keyword evidence="5" id="KW-0378">Hydrolase</keyword>
<dbReference type="InterPro" id="IPR039384">
    <property type="entry name" value="HINT"/>
</dbReference>
<gene>
    <name evidence="5" type="ORF">A2215_02665</name>
</gene>
<dbReference type="InterPro" id="IPR036265">
    <property type="entry name" value="HIT-like_sf"/>
</dbReference>
<dbReference type="PANTHER" id="PTHR46648:SF1">
    <property type="entry name" value="ADENOSINE 5'-MONOPHOSPHORAMIDASE HNT1"/>
    <property type="match status" value="1"/>
</dbReference>
<protein>
    <submittedName>
        <fullName evidence="5">HIT family hydrolase</fullName>
    </submittedName>
</protein>
<feature type="short sequence motif" description="Histidine triad motif" evidence="2 3">
    <location>
        <begin position="98"/>
        <end position="102"/>
    </location>
</feature>
<dbReference type="EMBL" id="MEZY01000010">
    <property type="protein sequence ID" value="OGD65529.1"/>
    <property type="molecule type" value="Genomic_DNA"/>
</dbReference>
<dbReference type="CDD" id="cd01277">
    <property type="entry name" value="HINT_subgroup"/>
    <property type="match status" value="1"/>
</dbReference>
<feature type="domain" description="HIT" evidence="4">
    <location>
        <begin position="5"/>
        <end position="113"/>
    </location>
</feature>
<evidence type="ECO:0000313" key="5">
    <source>
        <dbReference type="EMBL" id="OGD65529.1"/>
    </source>
</evidence>
<sequence length="142" mass="15883">MEECIFCKIVKGEVPSSKIYEDDLVIAFMDIKPVNPGHALVVSKEHQKYISDLDDKSTARLISVAGKINKALRKSEIRCEDVNYFLADGEVAGQEVAHAHLHIIPRFKNDGFGLKFPAEYGKMLSGEELNKSASNIIKYLDE</sequence>
<dbReference type="GO" id="GO:0009117">
    <property type="term" value="P:nucleotide metabolic process"/>
    <property type="evidence" value="ECO:0007669"/>
    <property type="project" value="TreeGrafter"/>
</dbReference>
<dbReference type="Proteomes" id="UP000178583">
    <property type="component" value="Unassembled WGS sequence"/>
</dbReference>
<evidence type="ECO:0000256" key="1">
    <source>
        <dbReference type="PIRSR" id="PIRSR601310-1"/>
    </source>
</evidence>
<proteinExistence type="predicted"/>
<evidence type="ECO:0000256" key="3">
    <source>
        <dbReference type="PROSITE-ProRule" id="PRU00464"/>
    </source>
</evidence>
<dbReference type="PRINTS" id="PR00332">
    <property type="entry name" value="HISTRIAD"/>
</dbReference>
<name>A0A1F5EDL6_9BACT</name>
<accession>A0A1F5EDL6</accession>
<evidence type="ECO:0000256" key="2">
    <source>
        <dbReference type="PIRSR" id="PIRSR601310-3"/>
    </source>
</evidence>
<dbReference type="PROSITE" id="PS51084">
    <property type="entry name" value="HIT_2"/>
    <property type="match status" value="1"/>
</dbReference>
<dbReference type="PANTHER" id="PTHR46648">
    <property type="entry name" value="HIT FAMILY PROTEIN 1"/>
    <property type="match status" value="1"/>
</dbReference>
<feature type="active site" description="Tele-AMP-histidine intermediate" evidence="1">
    <location>
        <position position="100"/>
    </location>
</feature>
<dbReference type="GO" id="GO:0016787">
    <property type="term" value="F:hydrolase activity"/>
    <property type="evidence" value="ECO:0007669"/>
    <property type="project" value="UniProtKB-KW"/>
</dbReference>
<organism evidence="5 6">
    <name type="scientific">Candidatus Berkelbacteria bacterium RIFOXYA2_FULL_43_10</name>
    <dbReference type="NCBI Taxonomy" id="1797472"/>
    <lineage>
        <taxon>Bacteria</taxon>
        <taxon>Candidatus Berkelbacteria</taxon>
    </lineage>
</organism>
<comment type="caution">
    <text evidence="5">The sequence shown here is derived from an EMBL/GenBank/DDBJ whole genome shotgun (WGS) entry which is preliminary data.</text>
</comment>
<dbReference type="InterPro" id="IPR011146">
    <property type="entry name" value="HIT-like"/>
</dbReference>
<dbReference type="InterPro" id="IPR001310">
    <property type="entry name" value="Histidine_triad_HIT"/>
</dbReference>
<dbReference type="Gene3D" id="3.30.428.10">
    <property type="entry name" value="HIT-like"/>
    <property type="match status" value="1"/>
</dbReference>
<evidence type="ECO:0000313" key="6">
    <source>
        <dbReference type="Proteomes" id="UP000178583"/>
    </source>
</evidence>
<dbReference type="SUPFAM" id="SSF54197">
    <property type="entry name" value="HIT-like"/>
    <property type="match status" value="1"/>
</dbReference>